<dbReference type="Proteomes" id="UP000821866">
    <property type="component" value="Chromosome 7"/>
</dbReference>
<reference evidence="1" key="1">
    <citation type="journal article" date="2020" name="Cell">
        <title>Large-Scale Comparative Analyses of Tick Genomes Elucidate Their Genetic Diversity and Vector Capacities.</title>
        <authorList>
            <consortium name="Tick Genome and Microbiome Consortium (TIGMIC)"/>
            <person name="Jia N."/>
            <person name="Wang J."/>
            <person name="Shi W."/>
            <person name="Du L."/>
            <person name="Sun Y."/>
            <person name="Zhan W."/>
            <person name="Jiang J.F."/>
            <person name="Wang Q."/>
            <person name="Zhang B."/>
            <person name="Ji P."/>
            <person name="Bell-Sakyi L."/>
            <person name="Cui X.M."/>
            <person name="Yuan T.T."/>
            <person name="Jiang B.G."/>
            <person name="Yang W.F."/>
            <person name="Lam T.T."/>
            <person name="Chang Q.C."/>
            <person name="Ding S.J."/>
            <person name="Wang X.J."/>
            <person name="Zhu J.G."/>
            <person name="Ruan X.D."/>
            <person name="Zhao L."/>
            <person name="Wei J.T."/>
            <person name="Ye R.Z."/>
            <person name="Que T.C."/>
            <person name="Du C.H."/>
            <person name="Zhou Y.H."/>
            <person name="Cheng J.X."/>
            <person name="Dai P.F."/>
            <person name="Guo W.B."/>
            <person name="Han X.H."/>
            <person name="Huang E.J."/>
            <person name="Li L.F."/>
            <person name="Wei W."/>
            <person name="Gao Y.C."/>
            <person name="Liu J.Z."/>
            <person name="Shao H.Z."/>
            <person name="Wang X."/>
            <person name="Wang C.C."/>
            <person name="Yang T.C."/>
            <person name="Huo Q.B."/>
            <person name="Li W."/>
            <person name="Chen H.Y."/>
            <person name="Chen S.E."/>
            <person name="Zhou L.G."/>
            <person name="Ni X.B."/>
            <person name="Tian J.H."/>
            <person name="Sheng Y."/>
            <person name="Liu T."/>
            <person name="Pan Y.S."/>
            <person name="Xia L.Y."/>
            <person name="Li J."/>
            <person name="Zhao F."/>
            <person name="Cao W.C."/>
        </authorList>
    </citation>
    <scope>NUCLEOTIDE SEQUENCE</scope>
    <source>
        <strain evidence="1">Rmic-2018</strain>
    </source>
</reference>
<dbReference type="EMBL" id="JABSTU010000009">
    <property type="protein sequence ID" value="KAH8020782.1"/>
    <property type="molecule type" value="Genomic_DNA"/>
</dbReference>
<evidence type="ECO:0000313" key="2">
    <source>
        <dbReference type="Proteomes" id="UP000821866"/>
    </source>
</evidence>
<protein>
    <submittedName>
        <fullName evidence="1">Uncharacterized protein</fullName>
    </submittedName>
</protein>
<name>A0A9J6DFQ9_RHIMP</name>
<gene>
    <name evidence="1" type="ORF">HPB51_003481</name>
</gene>
<proteinExistence type="predicted"/>
<organism evidence="1 2">
    <name type="scientific">Rhipicephalus microplus</name>
    <name type="common">Cattle tick</name>
    <name type="synonym">Boophilus microplus</name>
    <dbReference type="NCBI Taxonomy" id="6941"/>
    <lineage>
        <taxon>Eukaryota</taxon>
        <taxon>Metazoa</taxon>
        <taxon>Ecdysozoa</taxon>
        <taxon>Arthropoda</taxon>
        <taxon>Chelicerata</taxon>
        <taxon>Arachnida</taxon>
        <taxon>Acari</taxon>
        <taxon>Parasitiformes</taxon>
        <taxon>Ixodida</taxon>
        <taxon>Ixodoidea</taxon>
        <taxon>Ixodidae</taxon>
        <taxon>Rhipicephalinae</taxon>
        <taxon>Rhipicephalus</taxon>
        <taxon>Boophilus</taxon>
    </lineage>
</organism>
<sequence>MLLPTTAPTNCGISTAAVNTETPVFYAAIAPCSSGFSLDLPTDLILASLFGRGAYPGFYGATTLNLIGNRNFALLGRFPPPHGIGAVERRGRFLPHPVDIRTTTDPVTGHPMVQAVYFGNLRERIVPVPVPIPTDVPYPVPVPVPQPYPVPRQVPYPVPVPVAHPVPVHTNTEVHKTDVVAATPQGAVLVDRAVTDVRPGAATVV</sequence>
<dbReference type="AlphaFoldDB" id="A0A9J6DFQ9"/>
<keyword evidence="2" id="KW-1185">Reference proteome</keyword>
<evidence type="ECO:0000313" key="1">
    <source>
        <dbReference type="EMBL" id="KAH8020782.1"/>
    </source>
</evidence>
<reference evidence="1" key="2">
    <citation type="submission" date="2021-09" db="EMBL/GenBank/DDBJ databases">
        <authorList>
            <person name="Jia N."/>
            <person name="Wang J."/>
            <person name="Shi W."/>
            <person name="Du L."/>
            <person name="Sun Y."/>
            <person name="Zhan W."/>
            <person name="Jiang J."/>
            <person name="Wang Q."/>
            <person name="Zhang B."/>
            <person name="Ji P."/>
            <person name="Sakyi L.B."/>
            <person name="Cui X."/>
            <person name="Yuan T."/>
            <person name="Jiang B."/>
            <person name="Yang W."/>
            <person name="Lam T.T.-Y."/>
            <person name="Chang Q."/>
            <person name="Ding S."/>
            <person name="Wang X."/>
            <person name="Zhu J."/>
            <person name="Ruan X."/>
            <person name="Zhao L."/>
            <person name="Wei J."/>
            <person name="Que T."/>
            <person name="Du C."/>
            <person name="Cheng J."/>
            <person name="Dai P."/>
            <person name="Han X."/>
            <person name="Huang E."/>
            <person name="Gao Y."/>
            <person name="Liu J."/>
            <person name="Shao H."/>
            <person name="Ye R."/>
            <person name="Li L."/>
            <person name="Wei W."/>
            <person name="Wang X."/>
            <person name="Wang C."/>
            <person name="Huo Q."/>
            <person name="Li W."/>
            <person name="Guo W."/>
            <person name="Chen H."/>
            <person name="Chen S."/>
            <person name="Zhou L."/>
            <person name="Zhou L."/>
            <person name="Ni X."/>
            <person name="Tian J."/>
            <person name="Zhou Y."/>
            <person name="Sheng Y."/>
            <person name="Liu T."/>
            <person name="Pan Y."/>
            <person name="Xia L."/>
            <person name="Li J."/>
            <person name="Zhao F."/>
            <person name="Cao W."/>
        </authorList>
    </citation>
    <scope>NUCLEOTIDE SEQUENCE</scope>
    <source>
        <strain evidence="1">Rmic-2018</strain>
        <tissue evidence="1">Larvae</tissue>
    </source>
</reference>
<comment type="caution">
    <text evidence="1">The sequence shown here is derived from an EMBL/GenBank/DDBJ whole genome shotgun (WGS) entry which is preliminary data.</text>
</comment>
<dbReference type="VEuPathDB" id="VectorBase:LOC119173796"/>
<accession>A0A9J6DFQ9</accession>